<proteinExistence type="predicted"/>
<name>A0A1Y2HJU2_9FUNG</name>
<evidence type="ECO:0000313" key="3">
    <source>
        <dbReference type="Proteomes" id="UP000193411"/>
    </source>
</evidence>
<evidence type="ECO:0000256" key="1">
    <source>
        <dbReference type="SAM" id="MobiDB-lite"/>
    </source>
</evidence>
<feature type="compositionally biased region" description="Basic residues" evidence="1">
    <location>
        <begin position="103"/>
        <end position="114"/>
    </location>
</feature>
<sequence length="178" mass="18517">MTGLWDADVLSEVISGVMIVLDGPAAAAPPVPETLATIDAPTATIPLLSLPEDPDDDSHVKAVDVAAVVLEAIDDILLVDLRLLLLQGHPGSNPASGRDQGRGRTRSSLGHKSHGAIGHSERIPLAHFGARVDAVADDQRQNGLACGVGRFDRSRRRLALAGGRGRGRRRAGRGGLAA</sequence>
<reference evidence="2 3" key="1">
    <citation type="submission" date="2016-07" db="EMBL/GenBank/DDBJ databases">
        <title>Pervasive Adenine N6-methylation of Active Genes in Fungi.</title>
        <authorList>
            <consortium name="DOE Joint Genome Institute"/>
            <person name="Mondo S.J."/>
            <person name="Dannebaum R.O."/>
            <person name="Kuo R.C."/>
            <person name="Labutti K."/>
            <person name="Haridas S."/>
            <person name="Kuo A."/>
            <person name="Salamov A."/>
            <person name="Ahrendt S.R."/>
            <person name="Lipzen A."/>
            <person name="Sullivan W."/>
            <person name="Andreopoulos W.B."/>
            <person name="Clum A."/>
            <person name="Lindquist E."/>
            <person name="Daum C."/>
            <person name="Ramamoorthy G.K."/>
            <person name="Gryganskyi A."/>
            <person name="Culley D."/>
            <person name="Magnuson J.K."/>
            <person name="James T.Y."/>
            <person name="O'Malley M.A."/>
            <person name="Stajich J.E."/>
            <person name="Spatafora J.W."/>
            <person name="Visel A."/>
            <person name="Grigoriev I.V."/>
        </authorList>
    </citation>
    <scope>NUCLEOTIDE SEQUENCE [LARGE SCALE GENOMIC DNA]</scope>
    <source>
        <strain evidence="2 3">PL171</strain>
    </source>
</reference>
<gene>
    <name evidence="2" type="ORF">BCR44DRAFT_1435268</name>
</gene>
<dbReference type="AlphaFoldDB" id="A0A1Y2HJU2"/>
<feature type="region of interest" description="Disordered" evidence="1">
    <location>
        <begin position="159"/>
        <end position="178"/>
    </location>
</feature>
<accession>A0A1Y2HJU2</accession>
<dbReference type="Proteomes" id="UP000193411">
    <property type="component" value="Unassembled WGS sequence"/>
</dbReference>
<comment type="caution">
    <text evidence="2">The sequence shown here is derived from an EMBL/GenBank/DDBJ whole genome shotgun (WGS) entry which is preliminary data.</text>
</comment>
<feature type="region of interest" description="Disordered" evidence="1">
    <location>
        <begin position="90"/>
        <end position="116"/>
    </location>
</feature>
<organism evidence="2 3">
    <name type="scientific">Catenaria anguillulae PL171</name>
    <dbReference type="NCBI Taxonomy" id="765915"/>
    <lineage>
        <taxon>Eukaryota</taxon>
        <taxon>Fungi</taxon>
        <taxon>Fungi incertae sedis</taxon>
        <taxon>Blastocladiomycota</taxon>
        <taxon>Blastocladiomycetes</taxon>
        <taxon>Blastocladiales</taxon>
        <taxon>Catenariaceae</taxon>
        <taxon>Catenaria</taxon>
    </lineage>
</organism>
<protein>
    <submittedName>
        <fullName evidence="2">Uncharacterized protein</fullName>
    </submittedName>
</protein>
<evidence type="ECO:0000313" key="2">
    <source>
        <dbReference type="EMBL" id="ORZ34850.1"/>
    </source>
</evidence>
<keyword evidence="3" id="KW-1185">Reference proteome</keyword>
<dbReference type="EMBL" id="MCFL01000025">
    <property type="protein sequence ID" value="ORZ34850.1"/>
    <property type="molecule type" value="Genomic_DNA"/>
</dbReference>